<comment type="pathway">
    <text evidence="4">Quinol/quinone metabolism; menaquinone biosynthesis.</text>
</comment>
<dbReference type="InterPro" id="IPR041338">
    <property type="entry name" value="OSBS_N"/>
</dbReference>
<dbReference type="UniPathway" id="UPA01057">
    <property type="reaction ID" value="UER00165"/>
</dbReference>
<dbReference type="NCBIfam" id="NF003473">
    <property type="entry name" value="PRK05105.1"/>
    <property type="match status" value="1"/>
</dbReference>
<feature type="binding site" evidence="4">
    <location>
        <position position="192"/>
    </location>
    <ligand>
        <name>Mg(2+)</name>
        <dbReference type="ChEBI" id="CHEBI:18420"/>
    </ligand>
</feature>
<comment type="similarity">
    <text evidence="4">Belongs to the mandelate racemase/muconate lactonizing enzyme family. MenC type 1 subfamily.</text>
</comment>
<dbReference type="PANTHER" id="PTHR48073:SF2">
    <property type="entry name" value="O-SUCCINYLBENZOATE SYNTHASE"/>
    <property type="match status" value="1"/>
</dbReference>
<dbReference type="AlphaFoldDB" id="A0A2J8I0K6"/>
<dbReference type="InterPro" id="IPR013342">
    <property type="entry name" value="Mandelate_racemase_C"/>
</dbReference>
<evidence type="ECO:0000256" key="2">
    <source>
        <dbReference type="ARBA" id="ARBA00022842"/>
    </source>
</evidence>
<feature type="active site" description="Proton acceptor" evidence="4">
    <location>
        <position position="241"/>
    </location>
</feature>
<organism evidence="7 8">
    <name type="scientific">Vibrio diazotrophicus</name>
    <dbReference type="NCBI Taxonomy" id="685"/>
    <lineage>
        <taxon>Bacteria</taxon>
        <taxon>Pseudomonadati</taxon>
        <taxon>Pseudomonadota</taxon>
        <taxon>Gammaproteobacteria</taxon>
        <taxon>Vibrionales</taxon>
        <taxon>Vibrionaceae</taxon>
        <taxon>Vibrio</taxon>
    </lineage>
</organism>
<keyword evidence="4" id="KW-0474">Menaquinone biosynthesis</keyword>
<dbReference type="InterPro" id="IPR036849">
    <property type="entry name" value="Enolase-like_C_sf"/>
</dbReference>
<dbReference type="GO" id="GO:0009234">
    <property type="term" value="P:menaquinone biosynthetic process"/>
    <property type="evidence" value="ECO:0007669"/>
    <property type="project" value="UniProtKB-UniRule"/>
</dbReference>
<gene>
    <name evidence="4" type="primary">menC</name>
    <name evidence="7" type="ORF">C1N32_15765</name>
</gene>
<comment type="caution">
    <text evidence="7">The sequence shown here is derived from an EMBL/GenBank/DDBJ whole genome shotgun (WGS) entry which is preliminary data.</text>
</comment>
<dbReference type="SFLD" id="SFLDF00009">
    <property type="entry name" value="o-succinylbenzoate_synthase"/>
    <property type="match status" value="1"/>
</dbReference>
<evidence type="ECO:0000259" key="6">
    <source>
        <dbReference type="SMART" id="SM00922"/>
    </source>
</evidence>
<dbReference type="EMBL" id="POSK01000010">
    <property type="protein sequence ID" value="PNI04011.1"/>
    <property type="molecule type" value="Genomic_DNA"/>
</dbReference>
<evidence type="ECO:0000313" key="7">
    <source>
        <dbReference type="EMBL" id="PNI04011.1"/>
    </source>
</evidence>
<dbReference type="GO" id="GO:0043748">
    <property type="term" value="F:O-succinylbenzoate synthase activity"/>
    <property type="evidence" value="ECO:0007669"/>
    <property type="project" value="UniProtKB-EC"/>
</dbReference>
<dbReference type="InterPro" id="IPR029017">
    <property type="entry name" value="Enolase-like_N"/>
</dbReference>
<dbReference type="CDD" id="cd03320">
    <property type="entry name" value="OSBS"/>
    <property type="match status" value="1"/>
</dbReference>
<dbReference type="OrthoDB" id="3725747at2"/>
<comment type="pathway">
    <text evidence="4">Quinol/quinone metabolism; 1,4-dihydroxy-2-naphthoate biosynthesis; 1,4-dihydroxy-2-naphthoate from chorismate: step 4/7.</text>
</comment>
<dbReference type="GO" id="GO:0000287">
    <property type="term" value="F:magnesium ion binding"/>
    <property type="evidence" value="ECO:0007669"/>
    <property type="project" value="UniProtKB-UniRule"/>
</dbReference>
<dbReference type="EC" id="4.2.1.113" evidence="4 5"/>
<feature type="active site" description="Proton donor" evidence="4">
    <location>
        <position position="135"/>
    </location>
</feature>
<dbReference type="UniPathway" id="UPA00079"/>
<comment type="function">
    <text evidence="4">Converts 2-succinyl-6-hydroxy-2,4-cyclohexadiene-1-carboxylate (SHCHC) to 2-succinylbenzoate (OSB).</text>
</comment>
<dbReference type="NCBIfam" id="TIGR01927">
    <property type="entry name" value="menC_gam_Gplu"/>
    <property type="match status" value="1"/>
</dbReference>
<evidence type="ECO:0000256" key="5">
    <source>
        <dbReference type="NCBIfam" id="TIGR01927"/>
    </source>
</evidence>
<evidence type="ECO:0000313" key="8">
    <source>
        <dbReference type="Proteomes" id="UP000236449"/>
    </source>
</evidence>
<dbReference type="RefSeq" id="WP_102966719.1">
    <property type="nucleotide sequence ID" value="NZ_POSK01000010.1"/>
</dbReference>
<feature type="domain" description="Mandelate racemase/muconate lactonizing enzyme C-terminal" evidence="6">
    <location>
        <begin position="116"/>
        <end position="211"/>
    </location>
</feature>
<dbReference type="Gene3D" id="3.20.20.120">
    <property type="entry name" value="Enolase-like C-terminal domain"/>
    <property type="match status" value="1"/>
</dbReference>
<protein>
    <recommendedName>
        <fullName evidence="4 5">o-succinylbenzoate synthase</fullName>
        <shortName evidence="4">OSB synthase</shortName>
        <shortName evidence="4">OSBS</shortName>
        <ecNumber evidence="4 5">4.2.1.113</ecNumber>
    </recommendedName>
    <alternativeName>
        <fullName evidence="4">4-(2'-carboxyphenyl)-4-oxybutyric acid synthase</fullName>
    </alternativeName>
    <alternativeName>
        <fullName evidence="4">o-succinylbenzoic acid synthase</fullName>
    </alternativeName>
</protein>
<sequence length="331" mass="36440">MRSAKLYRYALPMDSGVILREEKLTVREGFVVELREDGKVGLGEIAPLKGFSVETPDEAGALAKEQLELWVQGQSLSYDELFPSVAFGLSMAELELAGGLPQEGEYNAAPLCTGDPDDLIPTLNNMPGRKVAKIKVGLYEPIRDGMLVNLFLESMPDLYLRLDANRAWTKEKAAKFAQYIAPSRRSRIAYLEEPCMSPSDSLAFAIDTGIGIAWDETLQHAVRSDEFKLEQLVGAKTIVIKPTLIGSVERCKTLIEKAKALKIQAVVSSSIESSLGLTQLARLSKWLMPEEIPGLDTIGLFKAQLVTPWPDCNIPVANLEDQELIWSSETA</sequence>
<evidence type="ECO:0000256" key="3">
    <source>
        <dbReference type="ARBA" id="ARBA00023239"/>
    </source>
</evidence>
<feature type="binding site" evidence="4">
    <location>
        <position position="163"/>
    </location>
    <ligand>
        <name>Mg(2+)</name>
        <dbReference type="ChEBI" id="CHEBI:18420"/>
    </ligand>
</feature>
<dbReference type="Proteomes" id="UP000236449">
    <property type="component" value="Unassembled WGS sequence"/>
</dbReference>
<name>A0A2J8I0K6_VIBDI</name>
<dbReference type="SUPFAM" id="SSF54826">
    <property type="entry name" value="Enolase N-terminal domain-like"/>
    <property type="match status" value="1"/>
</dbReference>
<comment type="cofactor">
    <cofactor evidence="4">
        <name>a divalent metal cation</name>
        <dbReference type="ChEBI" id="CHEBI:60240"/>
    </cofactor>
</comment>
<dbReference type="SFLD" id="SFLDG00180">
    <property type="entry name" value="muconate_cycloisomerase"/>
    <property type="match status" value="1"/>
</dbReference>
<reference evidence="7 8" key="1">
    <citation type="submission" date="2018-01" db="EMBL/GenBank/DDBJ databases">
        <title>Draft genome sequences of six Vibrio diazotrophicus strains isolated from deep-sea sediments of the Baltic Sea.</title>
        <authorList>
            <person name="Castillo D."/>
            <person name="Vandieken V."/>
            <person name="Chiang O."/>
            <person name="Middelboe M."/>
        </authorList>
    </citation>
    <scope>NUCLEOTIDE SEQUENCE [LARGE SCALE GENOMIC DNA]</scope>
    <source>
        <strain evidence="7 8">60.27F</strain>
    </source>
</reference>
<keyword evidence="3 4" id="KW-0456">Lyase</keyword>
<comment type="catalytic activity">
    <reaction evidence="4">
        <text>(1R,6R)-6-hydroxy-2-succinyl-cyclohexa-2,4-diene-1-carboxylate = 2-succinylbenzoate + H2O</text>
        <dbReference type="Rhea" id="RHEA:10196"/>
        <dbReference type="ChEBI" id="CHEBI:15377"/>
        <dbReference type="ChEBI" id="CHEBI:18325"/>
        <dbReference type="ChEBI" id="CHEBI:58689"/>
        <dbReference type="EC" id="4.2.1.113"/>
    </reaction>
</comment>
<dbReference type="Gene3D" id="3.30.390.10">
    <property type="entry name" value="Enolase-like, N-terminal domain"/>
    <property type="match status" value="1"/>
</dbReference>
<dbReference type="PANTHER" id="PTHR48073">
    <property type="entry name" value="O-SUCCINYLBENZOATE SYNTHASE-RELATED"/>
    <property type="match status" value="1"/>
</dbReference>
<dbReference type="SUPFAM" id="SSF51604">
    <property type="entry name" value="Enolase C-terminal domain-like"/>
    <property type="match status" value="1"/>
</dbReference>
<accession>A0A2J8I0K6</accession>
<evidence type="ECO:0000256" key="4">
    <source>
        <dbReference type="HAMAP-Rule" id="MF_00470"/>
    </source>
</evidence>
<keyword evidence="2 4" id="KW-0460">Magnesium</keyword>
<dbReference type="InterPro" id="IPR010196">
    <property type="entry name" value="OSB_synthase_MenC1"/>
</dbReference>
<dbReference type="InterPro" id="IPR029065">
    <property type="entry name" value="Enolase_C-like"/>
</dbReference>
<feature type="binding site" evidence="4">
    <location>
        <position position="215"/>
    </location>
    <ligand>
        <name>Mg(2+)</name>
        <dbReference type="ChEBI" id="CHEBI:18420"/>
    </ligand>
</feature>
<dbReference type="HAMAP" id="MF_00470">
    <property type="entry name" value="MenC_1"/>
    <property type="match status" value="1"/>
</dbReference>
<evidence type="ECO:0000256" key="1">
    <source>
        <dbReference type="ARBA" id="ARBA00022723"/>
    </source>
</evidence>
<dbReference type="SMART" id="SM00922">
    <property type="entry name" value="MR_MLE"/>
    <property type="match status" value="1"/>
</dbReference>
<proteinExistence type="inferred from homology"/>
<dbReference type="Pfam" id="PF21508">
    <property type="entry name" value="MenC_N"/>
    <property type="match status" value="1"/>
</dbReference>
<dbReference type="SFLD" id="SFLDS00001">
    <property type="entry name" value="Enolase"/>
    <property type="match status" value="1"/>
</dbReference>
<keyword evidence="1 4" id="KW-0479">Metal-binding</keyword>
<dbReference type="Pfam" id="PF13378">
    <property type="entry name" value="MR_MLE_C"/>
    <property type="match status" value="1"/>
</dbReference>